<comment type="caution">
    <text evidence="1">The sequence shown here is derived from an EMBL/GenBank/DDBJ whole genome shotgun (WGS) entry which is preliminary data.</text>
</comment>
<keyword evidence="2" id="KW-1185">Reference proteome</keyword>
<evidence type="ECO:0000313" key="1">
    <source>
        <dbReference type="EMBL" id="KAK3706286.1"/>
    </source>
</evidence>
<gene>
    <name evidence="1" type="ORF">LTR37_012801</name>
</gene>
<dbReference type="Proteomes" id="UP001281147">
    <property type="component" value="Unassembled WGS sequence"/>
</dbReference>
<organism evidence="1 2">
    <name type="scientific">Vermiconidia calcicola</name>
    <dbReference type="NCBI Taxonomy" id="1690605"/>
    <lineage>
        <taxon>Eukaryota</taxon>
        <taxon>Fungi</taxon>
        <taxon>Dikarya</taxon>
        <taxon>Ascomycota</taxon>
        <taxon>Pezizomycotina</taxon>
        <taxon>Dothideomycetes</taxon>
        <taxon>Dothideomycetidae</taxon>
        <taxon>Mycosphaerellales</taxon>
        <taxon>Extremaceae</taxon>
        <taxon>Vermiconidia</taxon>
    </lineage>
</organism>
<dbReference type="EMBL" id="JAUTXU010000121">
    <property type="protein sequence ID" value="KAK3706286.1"/>
    <property type="molecule type" value="Genomic_DNA"/>
</dbReference>
<accession>A0ACC3MYG2</accession>
<name>A0ACC3MYG2_9PEZI</name>
<reference evidence="1" key="1">
    <citation type="submission" date="2023-07" db="EMBL/GenBank/DDBJ databases">
        <title>Black Yeasts Isolated from many extreme environments.</title>
        <authorList>
            <person name="Coleine C."/>
            <person name="Stajich J.E."/>
            <person name="Selbmann L."/>
        </authorList>
    </citation>
    <scope>NUCLEOTIDE SEQUENCE</scope>
    <source>
        <strain evidence="1">CCFEE 5714</strain>
    </source>
</reference>
<protein>
    <submittedName>
        <fullName evidence="1">Uncharacterized protein</fullName>
    </submittedName>
</protein>
<evidence type="ECO:0000313" key="2">
    <source>
        <dbReference type="Proteomes" id="UP001281147"/>
    </source>
</evidence>
<sequence>MADNATKPDPHFERTETDSDITIMTPKSSRSSIDATAATPARSGEQGPPTSQLNPNAPAYSVSSGYASIRPRFATAAELPAGWEQRRTTENRVYFVDHNTCTTTPDHPRLQRSKAEGASNTNAGHGSIKLKLGATMRKPQSSGEQANAPTSEIKDPKAENAALKTKLGGAESKLAAVHAALGVQASTKSTQTDLLGKPAEVSAPEDVITSPKSDDLLRGPKDVRATTNSNSQCVEGTQEDEAADQAKRLETLRLFFKGRPPFVGQNKQKVDNIGNPMEADTVSQGSIGHTVSTASMQTGGTSDKEIVEESGRLRQEIAQIKSTQNQTDAYVDKIKHHVDHRIPTYEDSKLQQTAAAVGSQAQSISELREMTDSLGNEQRLVRKEISTEFEEMRKQMKAQMQSFAAVQVEGKVSAESQHTKKANFGMGLLSKDLAGVEKHATVIDKDTKTPLGLQAGLLLPVYKPAEPAQKQTTEKLNTNKSLWKAHWDDFLLKTENDGLGSKAGTSDQKESYMQALFKQQAKFRAGPQAPGSTLDESLPKQTKAGCDFSVKPAVAGLPQKAAPTVDNSEPTSTEADAPQQPSATGVIEAIDGPYNSGYIADDHGAGSEVDEDYSDDYSDGEYDGLWAEDGECNGQYYREGQYFY</sequence>
<proteinExistence type="predicted"/>